<dbReference type="eggNOG" id="KOG1765">
    <property type="taxonomic scope" value="Eukaryota"/>
</dbReference>
<dbReference type="EnsemblMetazoa" id="Aqu2.1.43507_001">
    <property type="protein sequence ID" value="Aqu2.1.43507_001"/>
    <property type="gene ID" value="Aqu2.1.43507"/>
</dbReference>
<feature type="region of interest" description="Disordered" evidence="6">
    <location>
        <begin position="234"/>
        <end position="260"/>
    </location>
</feature>
<evidence type="ECO:0000313" key="8">
    <source>
        <dbReference type="Proteomes" id="UP000007879"/>
    </source>
</evidence>
<evidence type="ECO:0000313" key="7">
    <source>
        <dbReference type="EnsemblMetazoa" id="Aqu2.1.43507_001"/>
    </source>
</evidence>
<dbReference type="Pfam" id="PF04939">
    <property type="entry name" value="RRS1"/>
    <property type="match status" value="1"/>
</dbReference>
<accession>A0A1X7VTT3</accession>
<dbReference type="GO" id="GO:0042273">
    <property type="term" value="P:ribosomal large subunit biogenesis"/>
    <property type="evidence" value="ECO:0007669"/>
    <property type="project" value="TreeGrafter"/>
</dbReference>
<feature type="region of interest" description="Disordered" evidence="6">
    <location>
        <begin position="88"/>
        <end position="111"/>
    </location>
</feature>
<keyword evidence="8" id="KW-1185">Reference proteome</keyword>
<dbReference type="InParanoid" id="A0A1X7VTT3"/>
<evidence type="ECO:0000256" key="3">
    <source>
        <dbReference type="ARBA" id="ARBA00022517"/>
    </source>
</evidence>
<comment type="function">
    <text evidence="5">Involved in ribosomal large subunit assembly.</text>
</comment>
<evidence type="ECO:0000256" key="4">
    <source>
        <dbReference type="ARBA" id="ARBA00023242"/>
    </source>
</evidence>
<dbReference type="GO" id="GO:0005730">
    <property type="term" value="C:nucleolus"/>
    <property type="evidence" value="ECO:0007669"/>
    <property type="project" value="TreeGrafter"/>
</dbReference>
<sequence length="337" mass="38750">MEAEEESMDVEAILSAHQSKFKSTEVNKEVELQFDLGRLLATDLNEIEAQSLKTKQKDGYLLNLMRDNTQLLINEIWKFPVENNDGGISVQLPSPKTVLPREKPIPKEKEPTKWEQFAQTKGIAKKKRSKMVFDEKSQEWKPRWGYKRINDPKEDWLIEVPDNADPYEDPFEKKSEDRKERIAKNEYQRLRNIARADKSGRVKAPLPPAYAAKLNKHQVTHALGMARKSTASIGKFTPKLSKEPAAKSAGKKSKFRPVVGKKGEERALNLEILKKMSKKTDILDVKKATSKFISDEHEKAHAEKQQGIRKKKNKHVSHKAGKKPVKLMKQKARRKKR</sequence>
<feature type="compositionally biased region" description="Basic and acidic residues" evidence="6">
    <location>
        <begin position="292"/>
        <end position="306"/>
    </location>
</feature>
<dbReference type="AlphaFoldDB" id="A0A1X7VTT3"/>
<name>A0A1X7VTT3_AMPQE</name>
<dbReference type="Proteomes" id="UP000007879">
    <property type="component" value="Unassembled WGS sequence"/>
</dbReference>
<dbReference type="InterPro" id="IPR007023">
    <property type="entry name" value="Ribosom_reg"/>
</dbReference>
<evidence type="ECO:0000256" key="2">
    <source>
        <dbReference type="ARBA" id="ARBA00010077"/>
    </source>
</evidence>
<dbReference type="KEGG" id="aqu:100631384"/>
<dbReference type="OMA" id="ACDKNRI"/>
<proteinExistence type="inferred from homology"/>
<comment type="subcellular location">
    <subcellularLocation>
        <location evidence="1 5">Nucleus</location>
    </subcellularLocation>
</comment>
<protein>
    <recommendedName>
        <fullName evidence="5">Ribosome biogenesis regulatory protein</fullName>
    </recommendedName>
</protein>
<feature type="region of interest" description="Disordered" evidence="6">
    <location>
        <begin position="292"/>
        <end position="337"/>
    </location>
</feature>
<reference evidence="7" key="2">
    <citation type="submission" date="2017-05" db="UniProtKB">
        <authorList>
            <consortium name="EnsemblMetazoa"/>
        </authorList>
    </citation>
    <scope>IDENTIFICATION</scope>
</reference>
<dbReference type="GO" id="GO:0030687">
    <property type="term" value="C:preribosome, large subunit precursor"/>
    <property type="evidence" value="ECO:0007669"/>
    <property type="project" value="TreeGrafter"/>
</dbReference>
<feature type="compositionally biased region" description="Basic and acidic residues" evidence="6">
    <location>
        <begin position="99"/>
        <end position="111"/>
    </location>
</feature>
<comment type="similarity">
    <text evidence="2 5">Belongs to the RRS1 family.</text>
</comment>
<keyword evidence="3 5" id="KW-0690">Ribosome biogenesis</keyword>
<evidence type="ECO:0000256" key="6">
    <source>
        <dbReference type="SAM" id="MobiDB-lite"/>
    </source>
</evidence>
<keyword evidence="4 5" id="KW-0539">Nucleus</keyword>
<evidence type="ECO:0000256" key="5">
    <source>
        <dbReference type="RuleBase" id="RU364132"/>
    </source>
</evidence>
<reference evidence="8" key="1">
    <citation type="journal article" date="2010" name="Nature">
        <title>The Amphimedon queenslandica genome and the evolution of animal complexity.</title>
        <authorList>
            <person name="Srivastava M."/>
            <person name="Simakov O."/>
            <person name="Chapman J."/>
            <person name="Fahey B."/>
            <person name="Gauthier M.E."/>
            <person name="Mitros T."/>
            <person name="Richards G.S."/>
            <person name="Conaco C."/>
            <person name="Dacre M."/>
            <person name="Hellsten U."/>
            <person name="Larroux C."/>
            <person name="Putnam N.H."/>
            <person name="Stanke M."/>
            <person name="Adamska M."/>
            <person name="Darling A."/>
            <person name="Degnan S.M."/>
            <person name="Oakley T.H."/>
            <person name="Plachetzki D.C."/>
            <person name="Zhai Y."/>
            <person name="Adamski M."/>
            <person name="Calcino A."/>
            <person name="Cummins S.F."/>
            <person name="Goodstein D.M."/>
            <person name="Harris C."/>
            <person name="Jackson D.J."/>
            <person name="Leys S.P."/>
            <person name="Shu S."/>
            <person name="Woodcroft B.J."/>
            <person name="Vervoort M."/>
            <person name="Kosik K.S."/>
            <person name="Manning G."/>
            <person name="Degnan B.M."/>
            <person name="Rokhsar D.S."/>
        </authorList>
    </citation>
    <scope>NUCLEOTIDE SEQUENCE [LARGE SCALE GENOMIC DNA]</scope>
</reference>
<dbReference type="PANTHER" id="PTHR17602:SF4">
    <property type="entry name" value="RIBOSOME BIOGENESIS REGULATORY PROTEIN HOMOLOG"/>
    <property type="match status" value="1"/>
</dbReference>
<dbReference type="EnsemblMetazoa" id="XM_003382869.3">
    <property type="protein sequence ID" value="XP_003382917.1"/>
    <property type="gene ID" value="LOC100631384"/>
</dbReference>
<organism evidence="7">
    <name type="scientific">Amphimedon queenslandica</name>
    <name type="common">Sponge</name>
    <dbReference type="NCBI Taxonomy" id="400682"/>
    <lineage>
        <taxon>Eukaryota</taxon>
        <taxon>Metazoa</taxon>
        <taxon>Porifera</taxon>
        <taxon>Demospongiae</taxon>
        <taxon>Heteroscleromorpha</taxon>
        <taxon>Haplosclerida</taxon>
        <taxon>Niphatidae</taxon>
        <taxon>Amphimedon</taxon>
    </lineage>
</organism>
<dbReference type="OrthoDB" id="28455at2759"/>
<gene>
    <name evidence="7" type="primary">100631384</name>
</gene>
<dbReference type="GO" id="GO:0000447">
    <property type="term" value="P:endonucleolytic cleavage in ITS1 to separate SSU-rRNA from 5.8S rRNA and LSU-rRNA from tricistronic rRNA transcript (SSU-rRNA, 5.8S rRNA, LSU-rRNA)"/>
    <property type="evidence" value="ECO:0007669"/>
    <property type="project" value="TreeGrafter"/>
</dbReference>
<feature type="compositionally biased region" description="Basic residues" evidence="6">
    <location>
        <begin position="307"/>
        <end position="337"/>
    </location>
</feature>
<dbReference type="PANTHER" id="PTHR17602">
    <property type="entry name" value="RIBOSOME BIOGENESIS REGULATORY PROTEIN"/>
    <property type="match status" value="1"/>
</dbReference>
<dbReference type="STRING" id="400682.A0A1X7VTT3"/>
<evidence type="ECO:0000256" key="1">
    <source>
        <dbReference type="ARBA" id="ARBA00004123"/>
    </source>
</evidence>